<dbReference type="Proteomes" id="UP001162156">
    <property type="component" value="Unassembled WGS sequence"/>
</dbReference>
<reference evidence="2" key="1">
    <citation type="journal article" date="2023" name="Insect Mol. Biol.">
        <title>Genome sequencing provides insights into the evolution of gene families encoding plant cell wall-degrading enzymes in longhorned beetles.</title>
        <authorList>
            <person name="Shin N.R."/>
            <person name="Okamura Y."/>
            <person name="Kirsch R."/>
            <person name="Pauchet Y."/>
        </authorList>
    </citation>
    <scope>NUCLEOTIDE SEQUENCE</scope>
    <source>
        <strain evidence="2">RBIC_L_NR</strain>
    </source>
</reference>
<organism evidence="2 3">
    <name type="scientific">Rhamnusium bicolor</name>
    <dbReference type="NCBI Taxonomy" id="1586634"/>
    <lineage>
        <taxon>Eukaryota</taxon>
        <taxon>Metazoa</taxon>
        <taxon>Ecdysozoa</taxon>
        <taxon>Arthropoda</taxon>
        <taxon>Hexapoda</taxon>
        <taxon>Insecta</taxon>
        <taxon>Pterygota</taxon>
        <taxon>Neoptera</taxon>
        <taxon>Endopterygota</taxon>
        <taxon>Coleoptera</taxon>
        <taxon>Polyphaga</taxon>
        <taxon>Cucujiformia</taxon>
        <taxon>Chrysomeloidea</taxon>
        <taxon>Cerambycidae</taxon>
        <taxon>Lepturinae</taxon>
        <taxon>Rhagiini</taxon>
        <taxon>Rhamnusium</taxon>
    </lineage>
</organism>
<gene>
    <name evidence="2" type="ORF">NQ314_015143</name>
</gene>
<evidence type="ECO:0000256" key="1">
    <source>
        <dbReference type="SAM" id="MobiDB-lite"/>
    </source>
</evidence>
<accession>A0AAV8WZE6</accession>
<sequence>MYTKSKPKKNLAAVQNDSSANVRSEDHDLDTSGFASETTEQEVSFGTVLFLFQHIFSFN</sequence>
<name>A0AAV8WZE6_9CUCU</name>
<dbReference type="AlphaFoldDB" id="A0AAV8WZE6"/>
<feature type="compositionally biased region" description="Polar residues" evidence="1">
    <location>
        <begin position="13"/>
        <end position="22"/>
    </location>
</feature>
<comment type="caution">
    <text evidence="2">The sequence shown here is derived from an EMBL/GenBank/DDBJ whole genome shotgun (WGS) entry which is preliminary data.</text>
</comment>
<feature type="region of interest" description="Disordered" evidence="1">
    <location>
        <begin position="1"/>
        <end position="32"/>
    </location>
</feature>
<dbReference type="EMBL" id="JANEYF010004209">
    <property type="protein sequence ID" value="KAJ8931877.1"/>
    <property type="molecule type" value="Genomic_DNA"/>
</dbReference>
<protein>
    <submittedName>
        <fullName evidence="2">Uncharacterized protein</fullName>
    </submittedName>
</protein>
<proteinExistence type="predicted"/>
<evidence type="ECO:0000313" key="2">
    <source>
        <dbReference type="EMBL" id="KAJ8931877.1"/>
    </source>
</evidence>
<keyword evidence="3" id="KW-1185">Reference proteome</keyword>
<evidence type="ECO:0000313" key="3">
    <source>
        <dbReference type="Proteomes" id="UP001162156"/>
    </source>
</evidence>